<evidence type="ECO:0000313" key="1">
    <source>
        <dbReference type="EMBL" id="OXU31055.1"/>
    </source>
</evidence>
<dbReference type="AlphaFoldDB" id="A0A232FK59"/>
<comment type="caution">
    <text evidence="1">The sequence shown here is derived from an EMBL/GenBank/DDBJ whole genome shotgun (WGS) entry which is preliminary data.</text>
</comment>
<reference evidence="1 2" key="1">
    <citation type="journal article" date="2017" name="Curr. Biol.">
        <title>The Evolution of Venom by Co-option of Single-Copy Genes.</title>
        <authorList>
            <person name="Martinson E.O."/>
            <person name="Mrinalini"/>
            <person name="Kelkar Y.D."/>
            <person name="Chang C.H."/>
            <person name="Werren J.H."/>
        </authorList>
    </citation>
    <scope>NUCLEOTIDE SEQUENCE [LARGE SCALE GENOMIC DNA]</scope>
    <source>
        <strain evidence="1 2">Alberta</strain>
        <tissue evidence="1">Whole body</tissue>
    </source>
</reference>
<keyword evidence="2" id="KW-1185">Reference proteome</keyword>
<gene>
    <name evidence="1" type="ORF">TSAR_004756</name>
</gene>
<accession>A0A232FK59</accession>
<dbReference type="EMBL" id="NNAY01000093">
    <property type="protein sequence ID" value="OXU31055.1"/>
    <property type="molecule type" value="Genomic_DNA"/>
</dbReference>
<name>A0A232FK59_9HYME</name>
<sequence>MAYKILSCNLPGVCQVTLMPKIKFWVLNIKFVSIANKIPFEVQTQHITLKGDPIQTVTGDNSLGTALIEKMVETKVVGYQEESLMVTLYLTLNLIIAGMERAESFAFRVAKVISKSSSQFNKIRLRNSSGNALIEKIVDSSCTISRVPIFSTPDSESA</sequence>
<protein>
    <submittedName>
        <fullName evidence="1">Uncharacterized protein</fullName>
    </submittedName>
</protein>
<proteinExistence type="predicted"/>
<organism evidence="1 2">
    <name type="scientific">Trichomalopsis sarcophagae</name>
    <dbReference type="NCBI Taxonomy" id="543379"/>
    <lineage>
        <taxon>Eukaryota</taxon>
        <taxon>Metazoa</taxon>
        <taxon>Ecdysozoa</taxon>
        <taxon>Arthropoda</taxon>
        <taxon>Hexapoda</taxon>
        <taxon>Insecta</taxon>
        <taxon>Pterygota</taxon>
        <taxon>Neoptera</taxon>
        <taxon>Endopterygota</taxon>
        <taxon>Hymenoptera</taxon>
        <taxon>Apocrita</taxon>
        <taxon>Proctotrupomorpha</taxon>
        <taxon>Chalcidoidea</taxon>
        <taxon>Pteromalidae</taxon>
        <taxon>Pteromalinae</taxon>
        <taxon>Trichomalopsis</taxon>
    </lineage>
</organism>
<evidence type="ECO:0000313" key="2">
    <source>
        <dbReference type="Proteomes" id="UP000215335"/>
    </source>
</evidence>
<dbReference type="Proteomes" id="UP000215335">
    <property type="component" value="Unassembled WGS sequence"/>
</dbReference>